<dbReference type="GO" id="GO:0003700">
    <property type="term" value="F:DNA-binding transcription factor activity"/>
    <property type="evidence" value="ECO:0007669"/>
    <property type="project" value="InterPro"/>
</dbReference>
<dbReference type="PANTHER" id="PTHR30118:SF6">
    <property type="entry name" value="HTH-TYPE TRANSCRIPTIONAL REGULATOR LEUO"/>
    <property type="match status" value="1"/>
</dbReference>
<comment type="similarity">
    <text evidence="1">Belongs to the LysR transcriptional regulatory family.</text>
</comment>
<dbReference type="InterPro" id="IPR036388">
    <property type="entry name" value="WH-like_DNA-bd_sf"/>
</dbReference>
<accession>A0A7W4Z8Z0</accession>
<feature type="domain" description="HTH lysR-type" evidence="5">
    <location>
        <begin position="6"/>
        <end position="63"/>
    </location>
</feature>
<dbReference type="InterPro" id="IPR000847">
    <property type="entry name" value="LysR_HTH_N"/>
</dbReference>
<dbReference type="InterPro" id="IPR050389">
    <property type="entry name" value="LysR-type_TF"/>
</dbReference>
<dbReference type="SUPFAM" id="SSF46785">
    <property type="entry name" value="Winged helix' DNA-binding domain"/>
    <property type="match status" value="1"/>
</dbReference>
<dbReference type="Gene3D" id="1.10.10.10">
    <property type="entry name" value="Winged helix-like DNA-binding domain superfamily/Winged helix DNA-binding domain"/>
    <property type="match status" value="1"/>
</dbReference>
<dbReference type="CDD" id="cd08462">
    <property type="entry name" value="PBP2_NodD"/>
    <property type="match status" value="1"/>
</dbReference>
<dbReference type="RefSeq" id="WP_183456337.1">
    <property type="nucleotide sequence ID" value="NZ_JACHWZ010000002.1"/>
</dbReference>
<dbReference type="InterPro" id="IPR037416">
    <property type="entry name" value="NodD_PBP2"/>
</dbReference>
<gene>
    <name evidence="6" type="ORF">FHS09_000488</name>
</gene>
<dbReference type="InterPro" id="IPR036390">
    <property type="entry name" value="WH_DNA-bd_sf"/>
</dbReference>
<protein>
    <submittedName>
        <fullName evidence="6">DNA-binding transcriptional LysR family regulator</fullName>
    </submittedName>
</protein>
<dbReference type="EMBL" id="JACHWZ010000002">
    <property type="protein sequence ID" value="MBB3059680.1"/>
    <property type="molecule type" value="Genomic_DNA"/>
</dbReference>
<dbReference type="InterPro" id="IPR005119">
    <property type="entry name" value="LysR_subst-bd"/>
</dbReference>
<evidence type="ECO:0000313" key="7">
    <source>
        <dbReference type="Proteomes" id="UP000535937"/>
    </source>
</evidence>
<evidence type="ECO:0000259" key="5">
    <source>
        <dbReference type="PROSITE" id="PS50931"/>
    </source>
</evidence>
<keyword evidence="2" id="KW-0805">Transcription regulation</keyword>
<dbReference type="Gene3D" id="3.40.190.10">
    <property type="entry name" value="Periplasmic binding protein-like II"/>
    <property type="match status" value="2"/>
</dbReference>
<dbReference type="PROSITE" id="PS50931">
    <property type="entry name" value="HTH_LYSR"/>
    <property type="match status" value="1"/>
</dbReference>
<evidence type="ECO:0000256" key="2">
    <source>
        <dbReference type="ARBA" id="ARBA00023015"/>
    </source>
</evidence>
<dbReference type="Pfam" id="PF00126">
    <property type="entry name" value="HTH_1"/>
    <property type="match status" value="1"/>
</dbReference>
<dbReference type="PANTHER" id="PTHR30118">
    <property type="entry name" value="HTH-TYPE TRANSCRIPTIONAL REGULATOR LEUO-RELATED"/>
    <property type="match status" value="1"/>
</dbReference>
<keyword evidence="7" id="KW-1185">Reference proteome</keyword>
<dbReference type="AlphaFoldDB" id="A0A7W4Z8Z0"/>
<keyword evidence="3 6" id="KW-0238">DNA-binding</keyword>
<name>A0A7W4Z8Z0_9GAMM</name>
<organism evidence="6 7">
    <name type="scientific">Microbulbifer rhizosphaerae</name>
    <dbReference type="NCBI Taxonomy" id="1562603"/>
    <lineage>
        <taxon>Bacteria</taxon>
        <taxon>Pseudomonadati</taxon>
        <taxon>Pseudomonadota</taxon>
        <taxon>Gammaproteobacteria</taxon>
        <taxon>Cellvibrionales</taxon>
        <taxon>Microbulbiferaceae</taxon>
        <taxon>Microbulbifer</taxon>
    </lineage>
</organism>
<dbReference type="Proteomes" id="UP000535937">
    <property type="component" value="Unassembled WGS sequence"/>
</dbReference>
<dbReference type="GO" id="GO:0003677">
    <property type="term" value="F:DNA binding"/>
    <property type="evidence" value="ECO:0007669"/>
    <property type="project" value="UniProtKB-KW"/>
</dbReference>
<comment type="caution">
    <text evidence="6">The sequence shown here is derived from an EMBL/GenBank/DDBJ whole genome shotgun (WGS) entry which is preliminary data.</text>
</comment>
<dbReference type="SUPFAM" id="SSF53850">
    <property type="entry name" value="Periplasmic binding protein-like II"/>
    <property type="match status" value="1"/>
</dbReference>
<evidence type="ECO:0000313" key="6">
    <source>
        <dbReference type="EMBL" id="MBB3059680.1"/>
    </source>
</evidence>
<proteinExistence type="inferred from homology"/>
<evidence type="ECO:0000256" key="4">
    <source>
        <dbReference type="ARBA" id="ARBA00023163"/>
    </source>
</evidence>
<dbReference type="Pfam" id="PF03466">
    <property type="entry name" value="LysR_substrate"/>
    <property type="match status" value="1"/>
</dbReference>
<evidence type="ECO:0000256" key="1">
    <source>
        <dbReference type="ARBA" id="ARBA00009437"/>
    </source>
</evidence>
<keyword evidence="4" id="KW-0804">Transcription</keyword>
<sequence>MRFEHLDLNLLVALDVLLEECNITRAADRLNMTQSATSGVLRRLRTFFDDELLVQVGRKMQPTPYAEELREPVREVMLKIRSSIITKRAFDPLTSKRHFRIVSADFAITVLLSGVLRTIQREAPHLTFEILSAFHQPENLLERGEADFLIVPERFTVEGHPSELLFIENHVCVVWRDNTLVDEQITFEQYMEMGHVTVGFGSSRKLSIEDWFIKQYNITRRIEVITSDFNTLPQLVVGTQRIATMHERLARYYAQYLPIRLLPTPVKLPAMREHLQWHRALESDPLHRWVREKIQTAANDLD</sequence>
<evidence type="ECO:0000256" key="3">
    <source>
        <dbReference type="ARBA" id="ARBA00023125"/>
    </source>
</evidence>
<reference evidence="6 7" key="1">
    <citation type="submission" date="2020-08" db="EMBL/GenBank/DDBJ databases">
        <title>Genomic Encyclopedia of Type Strains, Phase III (KMG-III): the genomes of soil and plant-associated and newly described type strains.</title>
        <authorList>
            <person name="Whitman W."/>
        </authorList>
    </citation>
    <scope>NUCLEOTIDE SEQUENCE [LARGE SCALE GENOMIC DNA]</scope>
    <source>
        <strain evidence="6 7">CECT 8799</strain>
    </source>
</reference>